<feature type="domain" description="PsbP C-terminal" evidence="2">
    <location>
        <begin position="118"/>
        <end position="274"/>
    </location>
</feature>
<dbReference type="SUPFAM" id="SSF55724">
    <property type="entry name" value="Mog1p/PsbP-like"/>
    <property type="match status" value="1"/>
</dbReference>
<gene>
    <name evidence="3" type="ORF">COU30_00720</name>
</gene>
<keyword evidence="1" id="KW-1133">Transmembrane helix</keyword>
<dbReference type="GO" id="GO:0015979">
    <property type="term" value="P:photosynthesis"/>
    <property type="evidence" value="ECO:0007669"/>
    <property type="project" value="InterPro"/>
</dbReference>
<organism evidence="3 4">
    <name type="scientific">Candidatus Magasanikbacteria bacterium CG10_big_fil_rev_8_21_14_0_10_38_6</name>
    <dbReference type="NCBI Taxonomy" id="1974647"/>
    <lineage>
        <taxon>Bacteria</taxon>
        <taxon>Candidatus Magasanikiibacteriota</taxon>
    </lineage>
</organism>
<accession>A0A2M6P241</accession>
<name>A0A2M6P241_9BACT</name>
<dbReference type="GO" id="GO:0019898">
    <property type="term" value="C:extrinsic component of membrane"/>
    <property type="evidence" value="ECO:0007669"/>
    <property type="project" value="InterPro"/>
</dbReference>
<dbReference type="AlphaFoldDB" id="A0A2M6P241"/>
<dbReference type="Proteomes" id="UP000228528">
    <property type="component" value="Unassembled WGS sequence"/>
</dbReference>
<dbReference type="Gene3D" id="3.40.1000.10">
    <property type="entry name" value="Mog1/PsbP, alpha/beta/alpha sandwich"/>
    <property type="match status" value="1"/>
</dbReference>
<dbReference type="Pfam" id="PF01789">
    <property type="entry name" value="PsbP"/>
    <property type="match status" value="1"/>
</dbReference>
<dbReference type="EMBL" id="PFBW01000032">
    <property type="protein sequence ID" value="PIR77754.1"/>
    <property type="molecule type" value="Genomic_DNA"/>
</dbReference>
<keyword evidence="1" id="KW-0472">Membrane</keyword>
<feature type="transmembrane region" description="Helical" evidence="1">
    <location>
        <begin position="9"/>
        <end position="26"/>
    </location>
</feature>
<dbReference type="InterPro" id="IPR016123">
    <property type="entry name" value="Mog1/PsbP_a/b/a-sand"/>
</dbReference>
<evidence type="ECO:0000313" key="4">
    <source>
        <dbReference type="Proteomes" id="UP000228528"/>
    </source>
</evidence>
<dbReference type="InterPro" id="IPR002683">
    <property type="entry name" value="PsbP_C"/>
</dbReference>
<reference evidence="4" key="1">
    <citation type="submission" date="2017-09" db="EMBL/GenBank/DDBJ databases">
        <title>Depth-based differentiation of microbial function through sediment-hosted aquifers and enrichment of novel symbionts in the deep terrestrial subsurface.</title>
        <authorList>
            <person name="Probst A.J."/>
            <person name="Ladd B."/>
            <person name="Jarett J.K."/>
            <person name="Geller-Mcgrath D.E."/>
            <person name="Sieber C.M.K."/>
            <person name="Emerson J.B."/>
            <person name="Anantharaman K."/>
            <person name="Thomas B.C."/>
            <person name="Malmstrom R."/>
            <person name="Stieglmeier M."/>
            <person name="Klingl A."/>
            <person name="Woyke T."/>
            <person name="Ryan C.M."/>
            <person name="Banfield J.F."/>
        </authorList>
    </citation>
    <scope>NUCLEOTIDE SEQUENCE [LARGE SCALE GENOMIC DNA]</scope>
</reference>
<proteinExistence type="predicted"/>
<keyword evidence="1" id="KW-0812">Transmembrane</keyword>
<dbReference type="GO" id="GO:0005509">
    <property type="term" value="F:calcium ion binding"/>
    <property type="evidence" value="ECO:0007669"/>
    <property type="project" value="InterPro"/>
</dbReference>
<dbReference type="GO" id="GO:0009654">
    <property type="term" value="C:photosystem II oxygen evolving complex"/>
    <property type="evidence" value="ECO:0007669"/>
    <property type="project" value="InterPro"/>
</dbReference>
<evidence type="ECO:0000259" key="2">
    <source>
        <dbReference type="Pfam" id="PF01789"/>
    </source>
</evidence>
<comment type="caution">
    <text evidence="3">The sequence shown here is derived from an EMBL/GenBank/DDBJ whole genome shotgun (WGS) entry which is preliminary data.</text>
</comment>
<sequence>MRFFNQKRLFFTFLVLFFGSLIFYWYEYRPAQISKECSWVHKFQDEIPAKPGKSVAEIEVCEQNGGMFCDLFSEPTPAQPAKDWWEEASPEEYSRCVREHGLKDNEKQTKKNDSENLYRNNEYGFSIVFPKDWNLIQPSSEDAQGVVQKASKNNAVISIAVRTLPDSVTASLDKNNTIEDISNFEDFKRDTQNAIKQATYQVENFYFGKDNIDHVPAYWAMFSGRTSSDSQKETVKQYQFFYKNKLYILSLTVNETDFSTNEDIFDEVIESFNFTTIQ</sequence>
<protein>
    <recommendedName>
        <fullName evidence="2">PsbP C-terminal domain-containing protein</fullName>
    </recommendedName>
</protein>
<evidence type="ECO:0000256" key="1">
    <source>
        <dbReference type="SAM" id="Phobius"/>
    </source>
</evidence>
<evidence type="ECO:0000313" key="3">
    <source>
        <dbReference type="EMBL" id="PIR77754.1"/>
    </source>
</evidence>